<dbReference type="InterPro" id="IPR008780">
    <property type="entry name" value="Plasmodium_Vir"/>
</dbReference>
<gene>
    <name evidence="2" type="ORF">PVNG_03854</name>
</gene>
<dbReference type="Pfam" id="PF05795">
    <property type="entry name" value="Plasmodium_Vir"/>
    <property type="match status" value="1"/>
</dbReference>
<sequence>MNISCANKNVLYGNFNFVITYYFCMHITDIYERIKFFISKTYKSSVYTYVDRFPDFDSKILVSQVVNDREIKEQCEAFSESKLNTYGDKPQFIDKCKKIVKHLEDNKSNQEYKPAFCTYINYWLYDTLKDKVRFSSDELLDEFYDKIKKLNDCQTYKKYINEEIYNDLKELYELYEYLIKYKTESEQEQKQTCDKGDKCANLYESYVVKCRWVYNPDYCDSLEKFKKEYEGHSSKKENKCSVSMQYLTPVGYNPVANFLNVTLAMSIITFVFIYFYKVCNNTILNIF</sequence>
<keyword evidence="1" id="KW-1133">Transmembrane helix</keyword>
<evidence type="ECO:0000313" key="3">
    <source>
        <dbReference type="Proteomes" id="UP000053239"/>
    </source>
</evidence>
<organism evidence="2 3">
    <name type="scientific">Plasmodium vivax North Korean</name>
    <dbReference type="NCBI Taxonomy" id="1035514"/>
    <lineage>
        <taxon>Eukaryota</taxon>
        <taxon>Sar</taxon>
        <taxon>Alveolata</taxon>
        <taxon>Apicomplexa</taxon>
        <taxon>Aconoidasida</taxon>
        <taxon>Haemosporida</taxon>
        <taxon>Plasmodiidae</taxon>
        <taxon>Plasmodium</taxon>
        <taxon>Plasmodium (Plasmodium)</taxon>
    </lineage>
</organism>
<reference evidence="2 3" key="1">
    <citation type="submission" date="2011-09" db="EMBL/GenBank/DDBJ databases">
        <title>The Genome Sequence of Plasmodium vivax North Korean.</title>
        <authorList>
            <consortium name="The Broad Institute Genome Sequencing Platform"/>
            <consortium name="The Broad Institute Genome Sequencing Center for Infectious Disease"/>
            <person name="Neafsey D."/>
            <person name="Carlton J."/>
            <person name="Barnwell J."/>
            <person name="Collins W."/>
            <person name="Escalante A."/>
            <person name="Mullikin J."/>
            <person name="Saul A."/>
            <person name="Guigo R."/>
            <person name="Camara F."/>
            <person name="Young S.K."/>
            <person name="Zeng Q."/>
            <person name="Gargeya S."/>
            <person name="Fitzgerald M."/>
            <person name="Haas B."/>
            <person name="Abouelleil A."/>
            <person name="Alvarado L."/>
            <person name="Arachchi H.M."/>
            <person name="Berlin A."/>
            <person name="Brown A."/>
            <person name="Chapman S.B."/>
            <person name="Chen Z."/>
            <person name="Dunbar C."/>
            <person name="Freedman E."/>
            <person name="Gearin G."/>
            <person name="Gellesch M."/>
            <person name="Goldberg J."/>
            <person name="Griggs A."/>
            <person name="Gujja S."/>
            <person name="Heiman D."/>
            <person name="Howarth C."/>
            <person name="Larson L."/>
            <person name="Lui A."/>
            <person name="MacDonald P.J.P."/>
            <person name="Montmayeur A."/>
            <person name="Murphy C."/>
            <person name="Neiman D."/>
            <person name="Pearson M."/>
            <person name="Priest M."/>
            <person name="Roberts A."/>
            <person name="Saif S."/>
            <person name="Shea T."/>
            <person name="Shenoy N."/>
            <person name="Sisk P."/>
            <person name="Stolte C."/>
            <person name="Sykes S."/>
            <person name="Wortman J."/>
            <person name="Nusbaum C."/>
            <person name="Birren B."/>
        </authorList>
    </citation>
    <scope>NUCLEOTIDE SEQUENCE [LARGE SCALE GENOMIC DNA]</scope>
    <source>
        <strain evidence="2 3">North Korean</strain>
    </source>
</reference>
<proteinExistence type="predicted"/>
<keyword evidence="1" id="KW-0472">Membrane</keyword>
<name>A0A0J9TSW5_PLAVI</name>
<protein>
    <submittedName>
        <fullName evidence="2">Uncharacterized protein</fullName>
    </submittedName>
</protein>
<evidence type="ECO:0000313" key="2">
    <source>
        <dbReference type="EMBL" id="KMZ99015.1"/>
    </source>
</evidence>
<accession>A0A0J9TSW5</accession>
<dbReference type="Proteomes" id="UP000053239">
    <property type="component" value="Unassembled WGS sequence"/>
</dbReference>
<dbReference type="AlphaFoldDB" id="A0A0J9TSW5"/>
<feature type="transmembrane region" description="Helical" evidence="1">
    <location>
        <begin position="258"/>
        <end position="276"/>
    </location>
</feature>
<evidence type="ECO:0000256" key="1">
    <source>
        <dbReference type="SAM" id="Phobius"/>
    </source>
</evidence>
<keyword evidence="1" id="KW-0812">Transmembrane</keyword>
<dbReference type="EMBL" id="KQ235435">
    <property type="protein sequence ID" value="KMZ99015.1"/>
    <property type="molecule type" value="Genomic_DNA"/>
</dbReference>